<proteinExistence type="predicted"/>
<keyword evidence="1" id="KW-0808">Transferase</keyword>
<dbReference type="GO" id="GO:0016747">
    <property type="term" value="F:acyltransferase activity, transferring groups other than amino-acyl groups"/>
    <property type="evidence" value="ECO:0007669"/>
    <property type="project" value="InterPro"/>
</dbReference>
<dbReference type="AlphaFoldDB" id="A0A932A9V1"/>
<dbReference type="InterPro" id="IPR016181">
    <property type="entry name" value="Acyl_CoA_acyltransferase"/>
</dbReference>
<dbReference type="PANTHER" id="PTHR43877:SF2">
    <property type="entry name" value="AMINOALKYLPHOSPHONATE N-ACETYLTRANSFERASE-RELATED"/>
    <property type="match status" value="1"/>
</dbReference>
<gene>
    <name evidence="4" type="ORF">HYX28_10695</name>
</gene>
<dbReference type="PANTHER" id="PTHR43877">
    <property type="entry name" value="AMINOALKYLPHOSPHONATE N-ACETYLTRANSFERASE-RELATED-RELATED"/>
    <property type="match status" value="1"/>
</dbReference>
<dbReference type="Pfam" id="PF00583">
    <property type="entry name" value="Acetyltransf_1"/>
    <property type="match status" value="1"/>
</dbReference>
<reference evidence="4" key="1">
    <citation type="submission" date="2020-07" db="EMBL/GenBank/DDBJ databases">
        <title>Huge and variable diversity of episymbiotic CPR bacteria and DPANN archaea in groundwater ecosystems.</title>
        <authorList>
            <person name="He C.Y."/>
            <person name="Keren R."/>
            <person name="Whittaker M."/>
            <person name="Farag I.F."/>
            <person name="Doudna J."/>
            <person name="Cate J.H.D."/>
            <person name="Banfield J.F."/>
        </authorList>
    </citation>
    <scope>NUCLEOTIDE SEQUENCE</scope>
    <source>
        <strain evidence="4">NC_groundwater_580_Pr5_B-0.1um_64_19</strain>
    </source>
</reference>
<evidence type="ECO:0000259" key="3">
    <source>
        <dbReference type="PROSITE" id="PS51186"/>
    </source>
</evidence>
<evidence type="ECO:0000313" key="4">
    <source>
        <dbReference type="EMBL" id="MBI2679236.1"/>
    </source>
</evidence>
<dbReference type="InterPro" id="IPR000182">
    <property type="entry name" value="GNAT_dom"/>
</dbReference>
<dbReference type="Gene3D" id="3.40.630.30">
    <property type="match status" value="1"/>
</dbReference>
<evidence type="ECO:0000313" key="5">
    <source>
        <dbReference type="Proteomes" id="UP000779809"/>
    </source>
</evidence>
<evidence type="ECO:0000256" key="1">
    <source>
        <dbReference type="ARBA" id="ARBA00022679"/>
    </source>
</evidence>
<feature type="domain" description="N-acetyltransferase" evidence="3">
    <location>
        <begin position="4"/>
        <end position="173"/>
    </location>
</feature>
<dbReference type="CDD" id="cd04301">
    <property type="entry name" value="NAT_SF"/>
    <property type="match status" value="1"/>
</dbReference>
<sequence length="320" mass="35533">MEILDLRHFTSAELRGLLEREAELWARTLSWDYRASAEMILRYLDAKILPGYAAVDAGAVHGYSFFVYEGAKGVIGDLYVDDSFGAERRRATEQKLLTHVIETLRNSPGIHRIEAQLLVHETGAVAQPFVREGFSKHARLFMSLPISGPQSGPQANATAARELPGIDMRRWSEDDFQPGAAVITAAYRNHVDSEINDQYRTIAGSLRFLNNIVRFPGCGVFDAESSLVAIDRASRQTIGVILCSRVKDDVGHVTQVCVLPEHRGRGIGEALIAASAADLRRRRFAALSLTVTEGNARAVELYRRMGFDVKRVFDAFVWEG</sequence>
<comment type="caution">
    <text evidence="4">The sequence shown here is derived from an EMBL/GenBank/DDBJ whole genome shotgun (WGS) entry which is preliminary data.</text>
</comment>
<feature type="domain" description="N-acetyltransferase" evidence="3">
    <location>
        <begin position="166"/>
        <end position="320"/>
    </location>
</feature>
<keyword evidence="2" id="KW-0012">Acyltransferase</keyword>
<dbReference type="EMBL" id="JACPNR010000013">
    <property type="protein sequence ID" value="MBI2679236.1"/>
    <property type="molecule type" value="Genomic_DNA"/>
</dbReference>
<dbReference type="InterPro" id="IPR050832">
    <property type="entry name" value="Bact_Acetyltransf"/>
</dbReference>
<protein>
    <submittedName>
        <fullName evidence="4">GNAT family N-acetyltransferase</fullName>
    </submittedName>
</protein>
<organism evidence="4 5">
    <name type="scientific">Candidatus Korobacter versatilis</name>
    <dbReference type="NCBI Taxonomy" id="658062"/>
    <lineage>
        <taxon>Bacteria</taxon>
        <taxon>Pseudomonadati</taxon>
        <taxon>Acidobacteriota</taxon>
        <taxon>Terriglobia</taxon>
        <taxon>Terriglobales</taxon>
        <taxon>Candidatus Korobacteraceae</taxon>
        <taxon>Candidatus Korobacter</taxon>
    </lineage>
</organism>
<evidence type="ECO:0000256" key="2">
    <source>
        <dbReference type="ARBA" id="ARBA00023315"/>
    </source>
</evidence>
<dbReference type="PROSITE" id="PS51186">
    <property type="entry name" value="GNAT"/>
    <property type="match status" value="2"/>
</dbReference>
<name>A0A932A9V1_9BACT</name>
<accession>A0A932A9V1</accession>
<dbReference type="SUPFAM" id="SSF55729">
    <property type="entry name" value="Acyl-CoA N-acyltransferases (Nat)"/>
    <property type="match status" value="2"/>
</dbReference>
<dbReference type="Proteomes" id="UP000779809">
    <property type="component" value="Unassembled WGS sequence"/>
</dbReference>